<dbReference type="InterPro" id="IPR019734">
    <property type="entry name" value="TPR_rpt"/>
</dbReference>
<dbReference type="OrthoDB" id="9814042at2"/>
<organism evidence="5 6">
    <name type="scientific">Legionella londiniensis</name>
    <dbReference type="NCBI Taxonomy" id="45068"/>
    <lineage>
        <taxon>Bacteria</taxon>
        <taxon>Pseudomonadati</taxon>
        <taxon>Pseudomonadota</taxon>
        <taxon>Gammaproteobacteria</taxon>
        <taxon>Legionellales</taxon>
        <taxon>Legionellaceae</taxon>
        <taxon>Legionella</taxon>
    </lineage>
</organism>
<dbReference type="STRING" id="45068.Llon_1393"/>
<dbReference type="InterPro" id="IPR013360">
    <property type="entry name" value="Pilus_4_PilW"/>
</dbReference>
<evidence type="ECO:0000313" key="5">
    <source>
        <dbReference type="EMBL" id="KTD21295.1"/>
    </source>
</evidence>
<dbReference type="InterPro" id="IPR051012">
    <property type="entry name" value="CellSynth/LPSAsmb/PSIAsmb"/>
</dbReference>
<keyword evidence="6" id="KW-1185">Reference proteome</keyword>
<feature type="repeat" description="TPR" evidence="3">
    <location>
        <begin position="142"/>
        <end position="175"/>
    </location>
</feature>
<dbReference type="PROSITE" id="PS50005">
    <property type="entry name" value="TPR"/>
    <property type="match status" value="3"/>
</dbReference>
<dbReference type="PANTHER" id="PTHR45586">
    <property type="entry name" value="TPR REPEAT-CONTAINING PROTEIN PA4667"/>
    <property type="match status" value="1"/>
</dbReference>
<dbReference type="RefSeq" id="WP_058529378.1">
    <property type="nucleotide sequence ID" value="NZ_CAXYJD010000002.1"/>
</dbReference>
<evidence type="ECO:0000256" key="2">
    <source>
        <dbReference type="ARBA" id="ARBA00022803"/>
    </source>
</evidence>
<gene>
    <name evidence="5" type="primary">pilF</name>
    <name evidence="5" type="ORF">Llon_1393</name>
</gene>
<dbReference type="NCBIfam" id="TIGR02521">
    <property type="entry name" value="type_IV_pilW"/>
    <property type="match status" value="1"/>
</dbReference>
<accession>A0A0W0VMF1</accession>
<sequence>MKFRCFFCAVVLAFATSCGKNAEENESVVKEHNLNEAASFNTRLGLAYLKQGDRPRAKRKLLIALEQAPDSPNVNAAMAYFLEKTGVLDKAQVYYQKAMSLAPNNGAQLNNYGAFLCRQGQYKQAENYFLRAVKDVQYENTAAAYENAGLCALAIPDTAKAAFYFNKALEQDPSRKQSLYELVKLEANRNHLNEALNLLRQYPALSLRDSRLLSLAADIAHRAGDKDLEANYRSYLQRLSNFSENTGVKDEHSNDLG</sequence>
<dbReference type="PROSITE" id="PS51257">
    <property type="entry name" value="PROKAR_LIPOPROTEIN"/>
    <property type="match status" value="1"/>
</dbReference>
<evidence type="ECO:0000256" key="1">
    <source>
        <dbReference type="ARBA" id="ARBA00022737"/>
    </source>
</evidence>
<feature type="signal peptide" evidence="4">
    <location>
        <begin position="1"/>
        <end position="22"/>
    </location>
</feature>
<keyword evidence="4" id="KW-0732">Signal</keyword>
<keyword evidence="1" id="KW-0677">Repeat</keyword>
<comment type="caution">
    <text evidence="5">The sequence shown here is derived from an EMBL/GenBank/DDBJ whole genome shotgun (WGS) entry which is preliminary data.</text>
</comment>
<feature type="chain" id="PRO_5006914900" evidence="4">
    <location>
        <begin position="23"/>
        <end position="257"/>
    </location>
</feature>
<dbReference type="SUPFAM" id="SSF48452">
    <property type="entry name" value="TPR-like"/>
    <property type="match status" value="1"/>
</dbReference>
<evidence type="ECO:0000256" key="3">
    <source>
        <dbReference type="PROSITE-ProRule" id="PRU00339"/>
    </source>
</evidence>
<feature type="repeat" description="TPR" evidence="3">
    <location>
        <begin position="72"/>
        <end position="105"/>
    </location>
</feature>
<dbReference type="PANTHER" id="PTHR45586:SF1">
    <property type="entry name" value="LIPOPOLYSACCHARIDE ASSEMBLY PROTEIN B"/>
    <property type="match status" value="1"/>
</dbReference>
<dbReference type="Proteomes" id="UP000054997">
    <property type="component" value="Unassembled WGS sequence"/>
</dbReference>
<dbReference type="AlphaFoldDB" id="A0A0W0VMF1"/>
<evidence type="ECO:0000256" key="4">
    <source>
        <dbReference type="SAM" id="SignalP"/>
    </source>
</evidence>
<dbReference type="PATRIC" id="fig|45068.5.peg.1504"/>
<reference evidence="5 6" key="1">
    <citation type="submission" date="2015-11" db="EMBL/GenBank/DDBJ databases">
        <title>Genomic analysis of 38 Legionella species identifies large and diverse effector repertoires.</title>
        <authorList>
            <person name="Burstein D."/>
            <person name="Amaro F."/>
            <person name="Zusman T."/>
            <person name="Lifshitz Z."/>
            <person name="Cohen O."/>
            <person name="Gilbert J.A."/>
            <person name="Pupko T."/>
            <person name="Shuman H.A."/>
            <person name="Segal G."/>
        </authorList>
    </citation>
    <scope>NUCLEOTIDE SEQUENCE [LARGE SCALE GENOMIC DNA]</scope>
    <source>
        <strain evidence="5 6">ATCC 49505</strain>
    </source>
</reference>
<dbReference type="InterPro" id="IPR011990">
    <property type="entry name" value="TPR-like_helical_dom_sf"/>
</dbReference>
<dbReference type="Pfam" id="PF13424">
    <property type="entry name" value="TPR_12"/>
    <property type="match status" value="1"/>
</dbReference>
<feature type="repeat" description="TPR" evidence="3">
    <location>
        <begin position="38"/>
        <end position="71"/>
    </location>
</feature>
<name>A0A0W0VMF1_9GAMM</name>
<proteinExistence type="predicted"/>
<dbReference type="Pfam" id="PF13432">
    <property type="entry name" value="TPR_16"/>
    <property type="match status" value="1"/>
</dbReference>
<dbReference type="Gene3D" id="1.25.40.10">
    <property type="entry name" value="Tetratricopeptide repeat domain"/>
    <property type="match status" value="1"/>
</dbReference>
<evidence type="ECO:0000313" key="6">
    <source>
        <dbReference type="Proteomes" id="UP000054997"/>
    </source>
</evidence>
<dbReference type="SMART" id="SM00028">
    <property type="entry name" value="TPR"/>
    <property type="match status" value="4"/>
</dbReference>
<protein>
    <submittedName>
        <fullName evidence="5">Fimbrial biogenesis and twitching motility protein PilF</fullName>
    </submittedName>
</protein>
<keyword evidence="2 3" id="KW-0802">TPR repeat</keyword>
<dbReference type="EMBL" id="LNYK01000016">
    <property type="protein sequence ID" value="KTD21295.1"/>
    <property type="molecule type" value="Genomic_DNA"/>
</dbReference>